<dbReference type="EMBL" id="CAXHTB010000017">
    <property type="protein sequence ID" value="CAL0324017.1"/>
    <property type="molecule type" value="Genomic_DNA"/>
</dbReference>
<evidence type="ECO:0000313" key="2">
    <source>
        <dbReference type="EMBL" id="CAL0324017.1"/>
    </source>
</evidence>
<sequence>MARSNSFALILILQALFFIISIQARHPITFHPDSDPEADIWGLGALMVNDMERNAKAALAKIDALQRAKIGPKAGLDSCRTDYNTILVAAIPKAREALKKRDTKISEGPLNDAFNKVKKCETNFPRNLTPENNLLRDSVGYTIHIFVLTGITG</sequence>
<evidence type="ECO:0000256" key="1">
    <source>
        <dbReference type="SAM" id="SignalP"/>
    </source>
</evidence>
<keyword evidence="1" id="KW-0732">Signal</keyword>
<name>A0AAV1XS06_LUPLU</name>
<organism evidence="2 3">
    <name type="scientific">Lupinus luteus</name>
    <name type="common">European yellow lupine</name>
    <dbReference type="NCBI Taxonomy" id="3873"/>
    <lineage>
        <taxon>Eukaryota</taxon>
        <taxon>Viridiplantae</taxon>
        <taxon>Streptophyta</taxon>
        <taxon>Embryophyta</taxon>
        <taxon>Tracheophyta</taxon>
        <taxon>Spermatophyta</taxon>
        <taxon>Magnoliopsida</taxon>
        <taxon>eudicotyledons</taxon>
        <taxon>Gunneridae</taxon>
        <taxon>Pentapetalae</taxon>
        <taxon>rosids</taxon>
        <taxon>fabids</taxon>
        <taxon>Fabales</taxon>
        <taxon>Fabaceae</taxon>
        <taxon>Papilionoideae</taxon>
        <taxon>50 kb inversion clade</taxon>
        <taxon>genistoids sensu lato</taxon>
        <taxon>core genistoids</taxon>
        <taxon>Genisteae</taxon>
        <taxon>Lupinus</taxon>
    </lineage>
</organism>
<dbReference type="InterPro" id="IPR035513">
    <property type="entry name" value="Invertase/methylesterase_inhib"/>
</dbReference>
<gene>
    <name evidence="2" type="ORF">LLUT_LOCUS25077</name>
</gene>
<dbReference type="Gene3D" id="1.20.140.40">
    <property type="entry name" value="Invertase/pectin methylesterase inhibitor family protein"/>
    <property type="match status" value="1"/>
</dbReference>
<evidence type="ECO:0000313" key="3">
    <source>
        <dbReference type="Proteomes" id="UP001497480"/>
    </source>
</evidence>
<reference evidence="2 3" key="1">
    <citation type="submission" date="2024-03" db="EMBL/GenBank/DDBJ databases">
        <authorList>
            <person name="Martinez-Hernandez J."/>
        </authorList>
    </citation>
    <scope>NUCLEOTIDE SEQUENCE [LARGE SCALE GENOMIC DNA]</scope>
</reference>
<evidence type="ECO:0008006" key="4">
    <source>
        <dbReference type="Google" id="ProtNLM"/>
    </source>
</evidence>
<proteinExistence type="predicted"/>
<accession>A0AAV1XS06</accession>
<dbReference type="AlphaFoldDB" id="A0AAV1XS06"/>
<comment type="caution">
    <text evidence="2">The sequence shown here is derived from an EMBL/GenBank/DDBJ whole genome shotgun (WGS) entry which is preliminary data.</text>
</comment>
<dbReference type="SUPFAM" id="SSF101148">
    <property type="entry name" value="Plant invertase/pectin methylesterase inhibitor"/>
    <property type="match status" value="1"/>
</dbReference>
<feature type="signal peptide" evidence="1">
    <location>
        <begin position="1"/>
        <end position="24"/>
    </location>
</feature>
<keyword evidence="3" id="KW-1185">Reference proteome</keyword>
<dbReference type="Proteomes" id="UP001497480">
    <property type="component" value="Unassembled WGS sequence"/>
</dbReference>
<feature type="chain" id="PRO_5043527852" description="Pectinesterase inhibitor domain-containing protein" evidence="1">
    <location>
        <begin position="25"/>
        <end position="153"/>
    </location>
</feature>
<protein>
    <recommendedName>
        <fullName evidence="4">Pectinesterase inhibitor domain-containing protein</fullName>
    </recommendedName>
</protein>